<dbReference type="EMBL" id="VSSQ01045222">
    <property type="protein sequence ID" value="MPM99106.1"/>
    <property type="molecule type" value="Genomic_DNA"/>
</dbReference>
<evidence type="ECO:0000313" key="1">
    <source>
        <dbReference type="EMBL" id="MPM99106.1"/>
    </source>
</evidence>
<dbReference type="Pfam" id="PF08843">
    <property type="entry name" value="AbiEii"/>
    <property type="match status" value="1"/>
</dbReference>
<organism evidence="1">
    <name type="scientific">bioreactor metagenome</name>
    <dbReference type="NCBI Taxonomy" id="1076179"/>
    <lineage>
        <taxon>unclassified sequences</taxon>
        <taxon>metagenomes</taxon>
        <taxon>ecological metagenomes</taxon>
    </lineage>
</organism>
<dbReference type="InterPro" id="IPR014942">
    <property type="entry name" value="AbiEii"/>
</dbReference>
<gene>
    <name evidence="1" type="ORF">SDC9_146296</name>
</gene>
<sequence>MTFSVSRIADIREADDYSGIRVSLIASYPPLRVPLSVDVTTGDKITPHEIEYSFPLLFDERTISMMAYNLETLLVRSWRRYSPVTLPTSLR</sequence>
<reference evidence="1" key="1">
    <citation type="submission" date="2019-08" db="EMBL/GenBank/DDBJ databases">
        <authorList>
            <person name="Kucharzyk K."/>
            <person name="Murdoch R.W."/>
            <person name="Higgins S."/>
            <person name="Loffler F."/>
        </authorList>
    </citation>
    <scope>NUCLEOTIDE SEQUENCE</scope>
</reference>
<accession>A0A645EBP9</accession>
<comment type="caution">
    <text evidence="1">The sequence shown here is derived from an EMBL/GenBank/DDBJ whole genome shotgun (WGS) entry which is preliminary data.</text>
</comment>
<proteinExistence type="predicted"/>
<dbReference type="AlphaFoldDB" id="A0A645EBP9"/>
<protein>
    <submittedName>
        <fullName evidence="1">Uncharacterized protein</fullName>
    </submittedName>
</protein>
<name>A0A645EBP9_9ZZZZ</name>